<dbReference type="InterPro" id="IPR029063">
    <property type="entry name" value="SAM-dependent_MTases_sf"/>
</dbReference>
<dbReference type="GO" id="GO:0008168">
    <property type="term" value="F:methyltransferase activity"/>
    <property type="evidence" value="ECO:0007669"/>
    <property type="project" value="UniProtKB-KW"/>
</dbReference>
<name>A0A9D7SAI3_9BACT</name>
<dbReference type="SUPFAM" id="SSF53335">
    <property type="entry name" value="S-adenosyl-L-methionine-dependent methyltransferases"/>
    <property type="match status" value="1"/>
</dbReference>
<dbReference type="GO" id="GO:0032259">
    <property type="term" value="P:methylation"/>
    <property type="evidence" value="ECO:0007669"/>
    <property type="project" value="UniProtKB-KW"/>
</dbReference>
<reference evidence="2 3" key="1">
    <citation type="submission" date="2020-10" db="EMBL/GenBank/DDBJ databases">
        <title>Connecting structure to function with the recovery of over 1000 high-quality activated sludge metagenome-assembled genomes encoding full-length rRNA genes using long-read sequencing.</title>
        <authorList>
            <person name="Singleton C.M."/>
            <person name="Petriglieri F."/>
            <person name="Kristensen J.M."/>
            <person name="Kirkegaard R.H."/>
            <person name="Michaelsen T.Y."/>
            <person name="Andersen M.H."/>
            <person name="Karst S.M."/>
            <person name="Dueholm M.S."/>
            <person name="Nielsen P.H."/>
            <person name="Albertsen M."/>
        </authorList>
    </citation>
    <scope>NUCLEOTIDE SEQUENCE [LARGE SCALE GENOMIC DNA]</scope>
    <source>
        <strain evidence="2">Ribe_18-Q3-R11-54_BAT3C.373</strain>
    </source>
</reference>
<evidence type="ECO:0000259" key="1">
    <source>
        <dbReference type="Pfam" id="PF13679"/>
    </source>
</evidence>
<evidence type="ECO:0000313" key="3">
    <source>
        <dbReference type="Proteomes" id="UP000808349"/>
    </source>
</evidence>
<dbReference type="Proteomes" id="UP000808349">
    <property type="component" value="Unassembled WGS sequence"/>
</dbReference>
<accession>A0A9D7SAI3</accession>
<comment type="caution">
    <text evidence="2">The sequence shown here is derived from an EMBL/GenBank/DDBJ whole genome shotgun (WGS) entry which is preliminary data.</text>
</comment>
<organism evidence="2 3">
    <name type="scientific">Candidatus Defluviibacterium haderslevense</name>
    <dbReference type="NCBI Taxonomy" id="2981993"/>
    <lineage>
        <taxon>Bacteria</taxon>
        <taxon>Pseudomonadati</taxon>
        <taxon>Bacteroidota</taxon>
        <taxon>Saprospiria</taxon>
        <taxon>Saprospirales</taxon>
        <taxon>Saprospiraceae</taxon>
        <taxon>Candidatus Defluviibacterium</taxon>
    </lineage>
</organism>
<dbReference type="Gene3D" id="3.40.50.150">
    <property type="entry name" value="Vaccinia Virus protein VP39"/>
    <property type="match status" value="1"/>
</dbReference>
<gene>
    <name evidence="2" type="ORF">IPO85_12130</name>
</gene>
<sequence length="392" mass="45020">MIQNLDQILQYIQQSFNKHSLIAIHLSHYKGTEANLKRINIRKALVKNEYVLSFTYQYATKDIVKNYTLAESIQWIEGLVKVEGFRLIRVLTLDFDIQLSFMKGGRWDLEKTNPSQNTLPSMNHDKSKKRIIEASQQLYLKQLNITDQNGHVYKSAQDKYKQINHYIEILSTLLKELPNHEMIQVVDMGCGKGYLTFAIYDYLNHILKRPSEVVGVELRKDLVDLCNQIAHDSAYTGLQFKQGSIEAFDIPEINVLIALHACDTATDDAIAKGIKAHADLIVVAPCCHKQIRKEINKNNVSNDLDFLLKHGIFLEREAEMVTDGIRALILEYFGYTTKVIEFISDAHTHKNVMIVGKKNVQKESNQAAIKQKIIDIKSYFGIDHHHLERILD</sequence>
<proteinExistence type="predicted"/>
<evidence type="ECO:0000313" key="2">
    <source>
        <dbReference type="EMBL" id="MBK9718238.1"/>
    </source>
</evidence>
<protein>
    <submittedName>
        <fullName evidence="2">SAM-dependent methyltransferase</fullName>
    </submittedName>
</protein>
<dbReference type="PANTHER" id="PTHR13369">
    <property type="match status" value="1"/>
</dbReference>
<dbReference type="Pfam" id="PF13679">
    <property type="entry name" value="Methyltransf_32"/>
    <property type="match status" value="1"/>
</dbReference>
<feature type="domain" description="Methyltransferase" evidence="1">
    <location>
        <begin position="158"/>
        <end position="293"/>
    </location>
</feature>
<keyword evidence="2" id="KW-0489">Methyltransferase</keyword>
<keyword evidence="2" id="KW-0808">Transferase</keyword>
<dbReference type="EMBL" id="JADKFW010000008">
    <property type="protein sequence ID" value="MBK9718238.1"/>
    <property type="molecule type" value="Genomic_DNA"/>
</dbReference>
<dbReference type="PANTHER" id="PTHR13369:SF3">
    <property type="entry name" value="METHYLTRANSFERASE DOMAIN-CONTAINING PROTEIN"/>
    <property type="match status" value="1"/>
</dbReference>
<dbReference type="AlphaFoldDB" id="A0A9D7SAI3"/>
<dbReference type="InterPro" id="IPR025714">
    <property type="entry name" value="Methyltranfer_dom"/>
</dbReference>
<dbReference type="GO" id="GO:0005737">
    <property type="term" value="C:cytoplasm"/>
    <property type="evidence" value="ECO:0007669"/>
    <property type="project" value="TreeGrafter"/>
</dbReference>
<dbReference type="CDD" id="cd02440">
    <property type="entry name" value="AdoMet_MTases"/>
    <property type="match status" value="1"/>
</dbReference>